<name>A0AC34QLM8_9BILA</name>
<proteinExistence type="predicted"/>
<sequence>MGRSYTSLKKIKEAAFVFVNSDEHVDFTMPITPKLIYTGGLGKSHTKPLAQKYVDIFNSAEKGVIYLSFGSVVQSQSMPEAMKKTFLSAFAEFPDINFIWKYENDAHQVAKDHPNVFTFRWLPQNEILEHPKTLAFISHAGMNSIIEGATKGVPMICINQLISHLILFA</sequence>
<dbReference type="WBParaSite" id="JU765_v2.g17423.t1">
    <property type="protein sequence ID" value="JU765_v2.g17423.t1"/>
    <property type="gene ID" value="JU765_v2.g17423"/>
</dbReference>
<organism evidence="1 2">
    <name type="scientific">Panagrolaimus sp. JU765</name>
    <dbReference type="NCBI Taxonomy" id="591449"/>
    <lineage>
        <taxon>Eukaryota</taxon>
        <taxon>Metazoa</taxon>
        <taxon>Ecdysozoa</taxon>
        <taxon>Nematoda</taxon>
        <taxon>Chromadorea</taxon>
        <taxon>Rhabditida</taxon>
        <taxon>Tylenchina</taxon>
        <taxon>Panagrolaimomorpha</taxon>
        <taxon>Panagrolaimoidea</taxon>
        <taxon>Panagrolaimidae</taxon>
        <taxon>Panagrolaimus</taxon>
    </lineage>
</organism>
<protein>
    <submittedName>
        <fullName evidence="2">Glucuronosyltransferase</fullName>
    </submittedName>
</protein>
<dbReference type="Proteomes" id="UP000887576">
    <property type="component" value="Unplaced"/>
</dbReference>
<reference evidence="2" key="1">
    <citation type="submission" date="2022-11" db="UniProtKB">
        <authorList>
            <consortium name="WormBaseParasite"/>
        </authorList>
    </citation>
    <scope>IDENTIFICATION</scope>
</reference>
<accession>A0AC34QLM8</accession>
<evidence type="ECO:0000313" key="2">
    <source>
        <dbReference type="WBParaSite" id="JU765_v2.g17423.t1"/>
    </source>
</evidence>
<evidence type="ECO:0000313" key="1">
    <source>
        <dbReference type="Proteomes" id="UP000887576"/>
    </source>
</evidence>